<evidence type="ECO:0000256" key="1">
    <source>
        <dbReference type="ARBA" id="ARBA00001971"/>
    </source>
</evidence>
<evidence type="ECO:0000313" key="8">
    <source>
        <dbReference type="EMBL" id="KAE8393845.1"/>
    </source>
</evidence>
<evidence type="ECO:0000256" key="3">
    <source>
        <dbReference type="ARBA" id="ARBA00022617"/>
    </source>
</evidence>
<proteinExistence type="inferred from homology"/>
<dbReference type="GO" id="GO:0020037">
    <property type="term" value="F:heme binding"/>
    <property type="evidence" value="ECO:0007669"/>
    <property type="project" value="InterPro"/>
</dbReference>
<dbReference type="EMBL" id="ML735227">
    <property type="protein sequence ID" value="KAE8393845.1"/>
    <property type="molecule type" value="Genomic_DNA"/>
</dbReference>
<dbReference type="OrthoDB" id="3366823at2759"/>
<dbReference type="Gene3D" id="1.10.630.10">
    <property type="entry name" value="Cytochrome P450"/>
    <property type="match status" value="1"/>
</dbReference>
<dbReference type="InterPro" id="IPR050529">
    <property type="entry name" value="CYP450_sterol_14alpha_dmase"/>
</dbReference>
<dbReference type="PANTHER" id="PTHR24304:SF2">
    <property type="entry name" value="24-HYDROXYCHOLESTEROL 7-ALPHA-HYDROXYLASE"/>
    <property type="match status" value="1"/>
</dbReference>
<evidence type="ECO:0000256" key="2">
    <source>
        <dbReference type="ARBA" id="ARBA00010617"/>
    </source>
</evidence>
<evidence type="ECO:0008006" key="9">
    <source>
        <dbReference type="Google" id="ProtNLM"/>
    </source>
</evidence>
<evidence type="ECO:0000256" key="7">
    <source>
        <dbReference type="SAM" id="MobiDB-lite"/>
    </source>
</evidence>
<dbReference type="GO" id="GO:0008395">
    <property type="term" value="F:steroid hydroxylase activity"/>
    <property type="evidence" value="ECO:0007669"/>
    <property type="project" value="TreeGrafter"/>
</dbReference>
<dbReference type="Proteomes" id="UP000326877">
    <property type="component" value="Unassembled WGS sequence"/>
</dbReference>
<sequence length="151" mass="16658">MSSTPAHMDTNVWNTGPNDEHPLSSFWAERFMKVPGDESSGPRKCPAGMKPISTESQCPHKAPEATFAPEDVEGSWIPYGGGPRMRPGRHFAKREINLTAAMMVTLFDCKVLIDVRSLKVDMRGFGFGTLNAAGRVPALIQRQNTDEVDRI</sequence>
<protein>
    <recommendedName>
        <fullName evidence="9">Cytochrome P450</fullName>
    </recommendedName>
</protein>
<dbReference type="GO" id="GO:0016705">
    <property type="term" value="F:oxidoreductase activity, acting on paired donors, with incorporation or reduction of molecular oxygen"/>
    <property type="evidence" value="ECO:0007669"/>
    <property type="project" value="InterPro"/>
</dbReference>
<dbReference type="GO" id="GO:0005506">
    <property type="term" value="F:iron ion binding"/>
    <property type="evidence" value="ECO:0007669"/>
    <property type="project" value="InterPro"/>
</dbReference>
<keyword evidence="4" id="KW-0479">Metal-binding</keyword>
<organism evidence="8">
    <name type="scientific">Petromyces alliaceus</name>
    <name type="common">Aspergillus alliaceus</name>
    <dbReference type="NCBI Taxonomy" id="209559"/>
    <lineage>
        <taxon>Eukaryota</taxon>
        <taxon>Fungi</taxon>
        <taxon>Dikarya</taxon>
        <taxon>Ascomycota</taxon>
        <taxon>Pezizomycotina</taxon>
        <taxon>Eurotiomycetes</taxon>
        <taxon>Eurotiomycetidae</taxon>
        <taxon>Eurotiales</taxon>
        <taxon>Aspergillaceae</taxon>
        <taxon>Aspergillus</taxon>
        <taxon>Aspergillus subgen. Circumdati</taxon>
    </lineage>
</organism>
<keyword evidence="5" id="KW-0408">Iron</keyword>
<evidence type="ECO:0000256" key="5">
    <source>
        <dbReference type="ARBA" id="ARBA00023004"/>
    </source>
</evidence>
<name>A0A5N7CIF7_PETAA</name>
<dbReference type="PANTHER" id="PTHR24304">
    <property type="entry name" value="CYTOCHROME P450 FAMILY 7"/>
    <property type="match status" value="1"/>
</dbReference>
<comment type="cofactor">
    <cofactor evidence="1">
        <name>heme</name>
        <dbReference type="ChEBI" id="CHEBI:30413"/>
    </cofactor>
</comment>
<dbReference type="AlphaFoldDB" id="A0A5N7CIF7"/>
<dbReference type="InterPro" id="IPR036396">
    <property type="entry name" value="Cyt_P450_sf"/>
</dbReference>
<accession>A0A5N7CIF7</accession>
<comment type="similarity">
    <text evidence="2">Belongs to the cytochrome P450 family.</text>
</comment>
<keyword evidence="6" id="KW-0503">Monooxygenase</keyword>
<evidence type="ECO:0000256" key="4">
    <source>
        <dbReference type="ARBA" id="ARBA00022723"/>
    </source>
</evidence>
<dbReference type="SUPFAM" id="SSF48264">
    <property type="entry name" value="Cytochrome P450"/>
    <property type="match status" value="1"/>
</dbReference>
<keyword evidence="3" id="KW-0349">Heme</keyword>
<keyword evidence="6" id="KW-0560">Oxidoreductase</keyword>
<gene>
    <name evidence="8" type="ORF">BDV23DRAFT_148714</name>
</gene>
<feature type="region of interest" description="Disordered" evidence="7">
    <location>
        <begin position="37"/>
        <end position="60"/>
    </location>
</feature>
<evidence type="ECO:0000256" key="6">
    <source>
        <dbReference type="ARBA" id="ARBA00023033"/>
    </source>
</evidence>
<reference evidence="8" key="1">
    <citation type="submission" date="2019-04" db="EMBL/GenBank/DDBJ databases">
        <title>Friends and foes A comparative genomics studyof 23 Aspergillus species from section Flavi.</title>
        <authorList>
            <consortium name="DOE Joint Genome Institute"/>
            <person name="Kjaerbolling I."/>
            <person name="Vesth T."/>
            <person name="Frisvad J.C."/>
            <person name="Nybo J.L."/>
            <person name="Theobald S."/>
            <person name="Kildgaard S."/>
            <person name="Isbrandt T."/>
            <person name="Kuo A."/>
            <person name="Sato A."/>
            <person name="Lyhne E.K."/>
            <person name="Kogle M.E."/>
            <person name="Wiebenga A."/>
            <person name="Kun R.S."/>
            <person name="Lubbers R.J."/>
            <person name="Makela M.R."/>
            <person name="Barry K."/>
            <person name="Chovatia M."/>
            <person name="Clum A."/>
            <person name="Daum C."/>
            <person name="Haridas S."/>
            <person name="He G."/>
            <person name="LaButti K."/>
            <person name="Lipzen A."/>
            <person name="Mondo S."/>
            <person name="Riley R."/>
            <person name="Salamov A."/>
            <person name="Simmons B.A."/>
            <person name="Magnuson J.K."/>
            <person name="Henrissat B."/>
            <person name="Mortensen U.H."/>
            <person name="Larsen T.O."/>
            <person name="Devries R.P."/>
            <person name="Grigoriev I.V."/>
            <person name="Machida M."/>
            <person name="Baker S.E."/>
            <person name="Andersen M.R."/>
        </authorList>
    </citation>
    <scope>NUCLEOTIDE SEQUENCE [LARGE SCALE GENOMIC DNA]</scope>
    <source>
        <strain evidence="8">IBT 14317</strain>
    </source>
</reference>